<feature type="region of interest" description="Disordered" evidence="1">
    <location>
        <begin position="54"/>
        <end position="84"/>
    </location>
</feature>
<dbReference type="EMBL" id="EF203088">
    <property type="protein sequence ID" value="ABO45428.1"/>
    <property type="molecule type" value="Genomic_DNA"/>
</dbReference>
<protein>
    <submittedName>
        <fullName evidence="3">Uncharacterized protein</fullName>
    </submittedName>
</protein>
<keyword evidence="2" id="KW-1133">Transmembrane helix</keyword>
<sequence length="126" mass="12999">MSSLPGRVRALTPDCINQIKSLKNVSLWTMIILIIAVAFMLIVVIYGYTGSNNSGSSGSGGTNTSPDPDPNQNNGSGGSSGSNNNTKVMSSLSVASSILTALGLVGSIWMFTIVPKASRSCLEITS</sequence>
<evidence type="ECO:0000313" key="3">
    <source>
        <dbReference type="EMBL" id="ABO45428.1"/>
    </source>
</evidence>
<feature type="transmembrane region" description="Helical" evidence="2">
    <location>
        <begin position="92"/>
        <end position="114"/>
    </location>
</feature>
<name>A4L258_9VIRU</name>
<dbReference type="RefSeq" id="YP_001111362.1">
    <property type="nucleotide sequence ID" value="NC_009240.1"/>
</dbReference>
<evidence type="ECO:0000313" key="4">
    <source>
        <dbReference type="Proteomes" id="UP000203733"/>
    </source>
</evidence>
<keyword evidence="2" id="KW-0812">Transmembrane</keyword>
<dbReference type="KEGG" id="vg:4960853"/>
<keyword evidence="4" id="KW-1185">Reference proteome</keyword>
<dbReference type="GeneID" id="4960853"/>
<keyword evidence="2" id="KW-0472">Membrane</keyword>
<proteinExistence type="predicted"/>
<dbReference type="Proteomes" id="UP000203733">
    <property type="component" value="Segment"/>
</dbReference>
<organism evidence="3 4">
    <name type="scientific">Gryllus bimaculatus nudivirus</name>
    <dbReference type="NCBI Taxonomy" id="432587"/>
    <lineage>
        <taxon>Viruses</taxon>
        <taxon>Viruses incertae sedis</taxon>
        <taxon>Naldaviricetes</taxon>
        <taxon>Lefavirales</taxon>
        <taxon>Nudiviridae</taxon>
        <taxon>Alphanudivirus</taxon>
        <taxon>Alphanudivirus grybimaculati</taxon>
    </lineage>
</organism>
<evidence type="ECO:0000256" key="1">
    <source>
        <dbReference type="SAM" id="MobiDB-lite"/>
    </source>
</evidence>
<accession>A4L258</accession>
<feature type="transmembrane region" description="Helical" evidence="2">
    <location>
        <begin position="27"/>
        <end position="48"/>
    </location>
</feature>
<evidence type="ECO:0000256" key="2">
    <source>
        <dbReference type="SAM" id="Phobius"/>
    </source>
</evidence>
<reference evidence="3 4" key="1">
    <citation type="journal article" date="2007" name="J. Virol.">
        <title>The genome of Gryllus bimaculatus nudivirus indicates an ancient diversification of baculovirus-related nonoccluded nudiviruses of insects.</title>
        <authorList>
            <person name="Wang Y."/>
            <person name="Kleespies R.G."/>
            <person name="Huger A.M."/>
            <person name="Jehle J.A."/>
        </authorList>
    </citation>
    <scope>NUCLEOTIDE SEQUENCE [LARGE SCALE GENOMIC DNA]</scope>
</reference>